<evidence type="ECO:0000256" key="8">
    <source>
        <dbReference type="ARBA" id="ARBA00023136"/>
    </source>
</evidence>
<protein>
    <submittedName>
        <fullName evidence="13">Multidrug resistance protein</fullName>
    </submittedName>
</protein>
<dbReference type="SMART" id="SM00382">
    <property type="entry name" value="AAA"/>
    <property type="match status" value="2"/>
</dbReference>
<feature type="transmembrane region" description="Helical" evidence="10">
    <location>
        <begin position="7"/>
        <end position="26"/>
    </location>
</feature>
<feature type="transmembrane region" description="Helical" evidence="10">
    <location>
        <begin position="770"/>
        <end position="795"/>
    </location>
</feature>
<evidence type="ECO:0000256" key="9">
    <source>
        <dbReference type="SAM" id="MobiDB-lite"/>
    </source>
</evidence>
<feature type="transmembrane region" description="Helical" evidence="10">
    <location>
        <begin position="32"/>
        <end position="52"/>
    </location>
</feature>
<keyword evidence="8 10" id="KW-0472">Membrane</keyword>
<evidence type="ECO:0000313" key="14">
    <source>
        <dbReference type="Proteomes" id="UP001057375"/>
    </source>
</evidence>
<dbReference type="InterPro" id="IPR044726">
    <property type="entry name" value="ABCC_6TM_D2"/>
</dbReference>
<accession>A0ABQ5KIB6</accession>
<name>A0ABQ5KIB6_9EUKA</name>
<keyword evidence="14" id="KW-1185">Reference proteome</keyword>
<dbReference type="CDD" id="cd18580">
    <property type="entry name" value="ABC_6TM_ABCC_D2"/>
    <property type="match status" value="1"/>
</dbReference>
<dbReference type="Pfam" id="PF00005">
    <property type="entry name" value="ABC_tran"/>
    <property type="match status" value="2"/>
</dbReference>
<evidence type="ECO:0000256" key="3">
    <source>
        <dbReference type="ARBA" id="ARBA00022448"/>
    </source>
</evidence>
<evidence type="ECO:0000313" key="13">
    <source>
        <dbReference type="EMBL" id="GKT32273.1"/>
    </source>
</evidence>
<dbReference type="InterPro" id="IPR027417">
    <property type="entry name" value="P-loop_NTPase"/>
</dbReference>
<dbReference type="Pfam" id="PF00664">
    <property type="entry name" value="ABC_membrane"/>
    <property type="match status" value="2"/>
</dbReference>
<dbReference type="PROSITE" id="PS50929">
    <property type="entry name" value="ABC_TM1F"/>
    <property type="match status" value="2"/>
</dbReference>
<evidence type="ECO:0000256" key="1">
    <source>
        <dbReference type="ARBA" id="ARBA00004141"/>
    </source>
</evidence>
<dbReference type="InterPro" id="IPR003439">
    <property type="entry name" value="ABC_transporter-like_ATP-bd"/>
</dbReference>
<comment type="subcellular location">
    <subcellularLocation>
        <location evidence="1">Membrane</location>
        <topology evidence="1">Multi-pass membrane protein</topology>
    </subcellularLocation>
</comment>
<evidence type="ECO:0000256" key="2">
    <source>
        <dbReference type="ARBA" id="ARBA00009726"/>
    </source>
</evidence>
<dbReference type="PROSITE" id="PS50893">
    <property type="entry name" value="ABC_TRANSPORTER_2"/>
    <property type="match status" value="2"/>
</dbReference>
<dbReference type="EMBL" id="BQXS01009963">
    <property type="protein sequence ID" value="GKT32273.1"/>
    <property type="molecule type" value="Genomic_DNA"/>
</dbReference>
<feature type="domain" description="ABC transporter" evidence="11">
    <location>
        <begin position="334"/>
        <end position="599"/>
    </location>
</feature>
<dbReference type="InterPro" id="IPR011527">
    <property type="entry name" value="ABC1_TM_dom"/>
</dbReference>
<keyword evidence="7 10" id="KW-1133">Transmembrane helix</keyword>
<comment type="caution">
    <text evidence="13">The sequence shown here is derived from an EMBL/GenBank/DDBJ whole genome shotgun (WGS) entry which is preliminary data.</text>
</comment>
<keyword evidence="3" id="KW-0813">Transport</keyword>
<dbReference type="Gene3D" id="3.40.50.300">
    <property type="entry name" value="P-loop containing nucleotide triphosphate hydrolases"/>
    <property type="match status" value="2"/>
</dbReference>
<evidence type="ECO:0000256" key="5">
    <source>
        <dbReference type="ARBA" id="ARBA00022741"/>
    </source>
</evidence>
<dbReference type="PROSITE" id="PS00211">
    <property type="entry name" value="ABC_TRANSPORTER_1"/>
    <property type="match status" value="2"/>
</dbReference>
<dbReference type="Proteomes" id="UP001057375">
    <property type="component" value="Unassembled WGS sequence"/>
</dbReference>
<feature type="transmembrane region" description="Helical" evidence="10">
    <location>
        <begin position="869"/>
        <end position="888"/>
    </location>
</feature>
<keyword evidence="4 10" id="KW-0812">Transmembrane</keyword>
<sequence>MFAQCAIHFITLPIHIILGLGILFYFVGYAGFAGVGLVILFIPIQTIITGCISARIQKQLRLNDERVRTVNEAISAINLVKACGMELQFSQRIKNSRHSQMLHLLGINFLKQLQVFFNDILPTCVSCVTFSLVALTNNSSLTPEDTFATITMFGILYFPIQFISTLATTAVEGKAALNRIRVFLTDLDENITEDSLFKEDISTSCCSQSVEMVDIEGFMPSKNYLEIVKTSGLSEKGKSSSKSIAIQLGSVHKEEIAEEKEEKKEDGEEDVLDNTVSLELSAQGVDGFWSLDSYKDQDIISKFLSNDSSPASDSQCCFHESFHKSHEEVEKDSFDKSDISEEVSRDDSSDKVILRNLRMRFYFGESVCVIGSVGSGKSSLLSLILGDMETKCCGISSNRTMSHLPGVQISPNARISLAIQSPFIFNDTIRNNIVFGNEFEKDRYLHTLVTCCLVPDLQQFSHGDESIIGEKGHTLSGGQKARISLARAIYNKANILLLDDPLSAVDMHVAQRLVSRIVMNRGWKPALDYPVLSVSKDIRDKPLPVLLASSCLLILTTHQLQFRSFFDRLIVMKKGECIYDGVNCEESESILSSLVLKSEIEKRDHVDSFGGDSDEQDRQIAEIDMHDGARDESMSEYWEEYHQLQSIIKIQGEDGYIESPICIEKHDHEVAESGEYGDSQSETSFSKDDDYSHTESEDFQHQSNEFREQKKTGNIKWEVVQLFLSSGYVALFIIVIVLLISQRVGMIFQDLVISDWSDSVESSVNTNTTFLSIFLVVCGIVIVISLLKAVFIVIFSYNVSRSLHSTLVDSILKTVITFFHVTPIGRISARFSKDMNVIDSKLVKVVFECLSSFTQVFGVLILICIFLPWFLLVVVPISIFYAIILVRFRRTQREVKRWESVTSGPLSSLVVEVLDGLQTIRAFGRERMFFKTFQKYINNNNRAYNVLIQMNRWSSFRLETLSAIIQCTVASILLILNSSRISISIASLLMSYSMNITLALSWIVRRFIEVEVGLNAVERVREYSLETLKEASFQLESDIRLIAAPPKHATSRKPEIDSPYDQTEMVKVAIEPIHSECLIKWPSESPFVTFFNVYMRYRPSLPLVLRDINFHITGGEKVGIVGRTGSGKSSLLLSILRLIELDRECCEDAAQGSILIDGIDIHSLGVHTLRHRIVYIPQDPLLFAGTVMDNLLFAHEESSLGTPSNSEMLKVIYETGLFIPLYKIYKRESLQESDSIGADIIKVRFSECDLVEKADKVFSGEHSSASQNFIDDISCILQVSIMEGGSNLSVGQKQLLCLCRALLRPPTLLLMDEATSSIDRSSDEWIQKCILSRYSRGTVITVAHRLETVMNYDKIVVMEAGQIVEIGTPEELKKKEGGHFRSLLLGSPKNPHLK</sequence>
<dbReference type="SUPFAM" id="SSF52540">
    <property type="entry name" value="P-loop containing nucleoside triphosphate hydrolases"/>
    <property type="match status" value="2"/>
</dbReference>
<feature type="transmembrane region" description="Helical" evidence="10">
    <location>
        <begin position="982"/>
        <end position="1004"/>
    </location>
</feature>
<evidence type="ECO:0000256" key="6">
    <source>
        <dbReference type="ARBA" id="ARBA00022840"/>
    </source>
</evidence>
<dbReference type="InterPro" id="IPR036640">
    <property type="entry name" value="ABC1_TM_sf"/>
</dbReference>
<keyword evidence="5" id="KW-0547">Nucleotide-binding</keyword>
<evidence type="ECO:0000256" key="10">
    <source>
        <dbReference type="SAM" id="Phobius"/>
    </source>
</evidence>
<dbReference type="PANTHER" id="PTHR24223:SF456">
    <property type="entry name" value="MULTIDRUG RESISTANCE-ASSOCIATED PROTEIN LETHAL(2)03659"/>
    <property type="match status" value="1"/>
</dbReference>
<gene>
    <name evidence="13" type="ORF">ADUPG1_006461</name>
</gene>
<feature type="transmembrane region" description="Helical" evidence="10">
    <location>
        <begin position="147"/>
        <end position="171"/>
    </location>
</feature>
<feature type="domain" description="ABC transporter" evidence="11">
    <location>
        <begin position="1088"/>
        <end position="1385"/>
    </location>
</feature>
<proteinExistence type="inferred from homology"/>
<feature type="compositionally biased region" description="Basic and acidic residues" evidence="9">
    <location>
        <begin position="685"/>
        <end position="707"/>
    </location>
</feature>
<feature type="transmembrane region" description="Helical" evidence="10">
    <location>
        <begin position="719"/>
        <end position="740"/>
    </location>
</feature>
<keyword evidence="6" id="KW-0067">ATP-binding</keyword>
<feature type="transmembrane region" description="Helical" evidence="10">
    <location>
        <begin position="115"/>
        <end position="135"/>
    </location>
</feature>
<dbReference type="SUPFAM" id="SSF90123">
    <property type="entry name" value="ABC transporter transmembrane region"/>
    <property type="match status" value="2"/>
</dbReference>
<comment type="similarity">
    <text evidence="2">Belongs to the ABC transporter superfamily. ABCC family. Conjugate transporter (TC 3.A.1.208) subfamily.</text>
</comment>
<dbReference type="InterPro" id="IPR050173">
    <property type="entry name" value="ABC_transporter_C-like"/>
</dbReference>
<dbReference type="InterPro" id="IPR003593">
    <property type="entry name" value="AAA+_ATPase"/>
</dbReference>
<evidence type="ECO:0000259" key="12">
    <source>
        <dbReference type="PROSITE" id="PS50929"/>
    </source>
</evidence>
<evidence type="ECO:0000256" key="7">
    <source>
        <dbReference type="ARBA" id="ARBA00022989"/>
    </source>
</evidence>
<feature type="region of interest" description="Disordered" evidence="9">
    <location>
        <begin position="671"/>
        <end position="707"/>
    </location>
</feature>
<dbReference type="Gene3D" id="1.20.1560.10">
    <property type="entry name" value="ABC transporter type 1, transmembrane domain"/>
    <property type="match status" value="2"/>
</dbReference>
<evidence type="ECO:0000256" key="4">
    <source>
        <dbReference type="ARBA" id="ARBA00022692"/>
    </source>
</evidence>
<organism evidence="13 14">
    <name type="scientific">Aduncisulcus paluster</name>
    <dbReference type="NCBI Taxonomy" id="2918883"/>
    <lineage>
        <taxon>Eukaryota</taxon>
        <taxon>Metamonada</taxon>
        <taxon>Carpediemonas-like organisms</taxon>
        <taxon>Aduncisulcus</taxon>
    </lineage>
</organism>
<feature type="domain" description="ABC transmembrane type-1" evidence="12">
    <location>
        <begin position="733"/>
        <end position="1011"/>
    </location>
</feature>
<dbReference type="InterPro" id="IPR017871">
    <property type="entry name" value="ABC_transporter-like_CS"/>
</dbReference>
<dbReference type="PANTHER" id="PTHR24223">
    <property type="entry name" value="ATP-BINDING CASSETTE SUB-FAMILY C"/>
    <property type="match status" value="1"/>
</dbReference>
<feature type="domain" description="ABC transmembrane type-1" evidence="12">
    <location>
        <begin position="1"/>
        <end position="172"/>
    </location>
</feature>
<evidence type="ECO:0000259" key="11">
    <source>
        <dbReference type="PROSITE" id="PS50893"/>
    </source>
</evidence>
<reference evidence="13" key="1">
    <citation type="submission" date="2022-03" db="EMBL/GenBank/DDBJ databases">
        <title>Draft genome sequence of Aduncisulcus paluster, a free-living microaerophilic Fornicata.</title>
        <authorList>
            <person name="Yuyama I."/>
            <person name="Kume K."/>
            <person name="Tamura T."/>
            <person name="Inagaki Y."/>
            <person name="Hashimoto T."/>
        </authorList>
    </citation>
    <scope>NUCLEOTIDE SEQUENCE</scope>
    <source>
        <strain evidence="13">NY0171</strain>
    </source>
</reference>